<dbReference type="Gene3D" id="3.40.718.10">
    <property type="entry name" value="Isopropylmalate Dehydrogenase"/>
    <property type="match status" value="1"/>
</dbReference>
<evidence type="ECO:0000256" key="5">
    <source>
        <dbReference type="ARBA" id="ARBA00023027"/>
    </source>
</evidence>
<accession>X0V245</accession>
<evidence type="ECO:0000256" key="4">
    <source>
        <dbReference type="ARBA" id="ARBA00023002"/>
    </source>
</evidence>
<evidence type="ECO:0000256" key="2">
    <source>
        <dbReference type="ARBA" id="ARBA00001946"/>
    </source>
</evidence>
<dbReference type="InterPro" id="IPR019818">
    <property type="entry name" value="IsoCit/isopropylmalate_DH_CS"/>
</dbReference>
<evidence type="ECO:0000256" key="1">
    <source>
        <dbReference type="ARBA" id="ARBA00001936"/>
    </source>
</evidence>
<dbReference type="Pfam" id="PF00180">
    <property type="entry name" value="Iso_dh"/>
    <property type="match status" value="1"/>
</dbReference>
<dbReference type="EMBL" id="BARS01017146">
    <property type="protein sequence ID" value="GAF94725.1"/>
    <property type="molecule type" value="Genomic_DNA"/>
</dbReference>
<keyword evidence="6" id="KW-0464">Manganese</keyword>
<dbReference type="SMART" id="SM01329">
    <property type="entry name" value="Iso_dh"/>
    <property type="match status" value="1"/>
</dbReference>
<keyword evidence="5" id="KW-0520">NAD</keyword>
<proteinExistence type="predicted"/>
<feature type="domain" description="Isopropylmalate dehydrogenase-like" evidence="7">
    <location>
        <begin position="3"/>
        <end position="279"/>
    </location>
</feature>
<gene>
    <name evidence="8" type="ORF">S01H1_28086</name>
</gene>
<dbReference type="GO" id="GO:0000287">
    <property type="term" value="F:magnesium ion binding"/>
    <property type="evidence" value="ECO:0007669"/>
    <property type="project" value="InterPro"/>
</dbReference>
<comment type="caution">
    <text evidence="8">The sequence shown here is derived from an EMBL/GenBank/DDBJ whole genome shotgun (WGS) entry which is preliminary data.</text>
</comment>
<dbReference type="InterPro" id="IPR050501">
    <property type="entry name" value="ICDH/IPMDH"/>
</dbReference>
<dbReference type="PANTHER" id="PTHR43275">
    <property type="entry name" value="D-MALATE DEHYDROGENASE [DECARBOXYLATING]"/>
    <property type="match status" value="1"/>
</dbReference>
<keyword evidence="3" id="KW-0479">Metal-binding</keyword>
<evidence type="ECO:0000256" key="6">
    <source>
        <dbReference type="ARBA" id="ARBA00023211"/>
    </source>
</evidence>
<name>X0V245_9ZZZZ</name>
<feature type="non-terminal residue" evidence="8">
    <location>
        <position position="279"/>
    </location>
</feature>
<dbReference type="GO" id="GO:0016616">
    <property type="term" value="F:oxidoreductase activity, acting on the CH-OH group of donors, NAD or NADP as acceptor"/>
    <property type="evidence" value="ECO:0007669"/>
    <property type="project" value="InterPro"/>
</dbReference>
<comment type="cofactor">
    <cofactor evidence="2">
        <name>Mg(2+)</name>
        <dbReference type="ChEBI" id="CHEBI:18420"/>
    </cofactor>
</comment>
<dbReference type="SUPFAM" id="SSF53659">
    <property type="entry name" value="Isocitrate/Isopropylmalate dehydrogenase-like"/>
    <property type="match status" value="1"/>
</dbReference>
<reference evidence="8" key="1">
    <citation type="journal article" date="2014" name="Front. Microbiol.">
        <title>High frequency of phylogenetically diverse reductive dehalogenase-homologous genes in deep subseafloor sedimentary metagenomes.</title>
        <authorList>
            <person name="Kawai M."/>
            <person name="Futagami T."/>
            <person name="Toyoda A."/>
            <person name="Takaki Y."/>
            <person name="Nishi S."/>
            <person name="Hori S."/>
            <person name="Arai W."/>
            <person name="Tsubouchi T."/>
            <person name="Morono Y."/>
            <person name="Uchiyama I."/>
            <person name="Ito T."/>
            <person name="Fujiyama A."/>
            <person name="Inagaki F."/>
            <person name="Takami H."/>
        </authorList>
    </citation>
    <scope>NUCLEOTIDE SEQUENCE</scope>
    <source>
        <strain evidence="8">Expedition CK06-06</strain>
    </source>
</reference>
<dbReference type="PROSITE" id="PS00470">
    <property type="entry name" value="IDH_IMDH"/>
    <property type="match status" value="1"/>
</dbReference>
<dbReference type="GO" id="GO:0051287">
    <property type="term" value="F:NAD binding"/>
    <property type="evidence" value="ECO:0007669"/>
    <property type="project" value="InterPro"/>
</dbReference>
<evidence type="ECO:0000256" key="3">
    <source>
        <dbReference type="ARBA" id="ARBA00022723"/>
    </source>
</evidence>
<sequence>MKKVAIIPGDGIGIDVTKEAVKVFDVFRKEKGLPIELSHFDYGADKYLATGISMPDEQIEEFKEKYHAIYIGALGDPRIPDMAHARDILLGTRFKLDLFVNYRPVRLIDPKLCPLKDKKPEDVNFVVFRENTEGMYAGVGGHLKKITTDEVAIQTSVNTYKGVERIVRYAFEYVRDHGLNKVTMSDKSNALRFEGDLWQRVFEEVAEEYPDIEKQHLFIDALVMQLVKRPEQFQVIVTSNMFGDIVTDLGGQLQGGLGIAASGNLHPGKVSMFEPVHGS</sequence>
<evidence type="ECO:0000313" key="8">
    <source>
        <dbReference type="EMBL" id="GAF94725.1"/>
    </source>
</evidence>
<dbReference type="AlphaFoldDB" id="X0V245"/>
<evidence type="ECO:0000259" key="7">
    <source>
        <dbReference type="SMART" id="SM01329"/>
    </source>
</evidence>
<dbReference type="PANTHER" id="PTHR43275:SF1">
    <property type="entry name" value="D-MALATE DEHYDROGENASE [DECARBOXYLATING]"/>
    <property type="match status" value="1"/>
</dbReference>
<protein>
    <recommendedName>
        <fullName evidence="7">Isopropylmalate dehydrogenase-like domain-containing protein</fullName>
    </recommendedName>
</protein>
<organism evidence="8">
    <name type="scientific">marine sediment metagenome</name>
    <dbReference type="NCBI Taxonomy" id="412755"/>
    <lineage>
        <taxon>unclassified sequences</taxon>
        <taxon>metagenomes</taxon>
        <taxon>ecological metagenomes</taxon>
    </lineage>
</organism>
<keyword evidence="4" id="KW-0560">Oxidoreductase</keyword>
<dbReference type="InterPro" id="IPR024084">
    <property type="entry name" value="IsoPropMal-DH-like_dom"/>
</dbReference>
<comment type="cofactor">
    <cofactor evidence="1">
        <name>Mn(2+)</name>
        <dbReference type="ChEBI" id="CHEBI:29035"/>
    </cofactor>
</comment>